<accession>A0A9X2HBA7</accession>
<dbReference type="EMBL" id="JALHBS010000104">
    <property type="protein sequence ID" value="MCP3056705.1"/>
    <property type="molecule type" value="Genomic_DNA"/>
</dbReference>
<evidence type="ECO:0000313" key="3">
    <source>
        <dbReference type="Proteomes" id="UP001155220"/>
    </source>
</evidence>
<evidence type="ECO:0000313" key="2">
    <source>
        <dbReference type="EMBL" id="MCP3056705.1"/>
    </source>
</evidence>
<organism evidence="2 3">
    <name type="scientific">Aurantimonas marianensis</name>
    <dbReference type="NCBI Taxonomy" id="2920428"/>
    <lineage>
        <taxon>Bacteria</taxon>
        <taxon>Pseudomonadati</taxon>
        <taxon>Pseudomonadota</taxon>
        <taxon>Alphaproteobacteria</taxon>
        <taxon>Hyphomicrobiales</taxon>
        <taxon>Aurantimonadaceae</taxon>
        <taxon>Aurantimonas</taxon>
    </lineage>
</organism>
<gene>
    <name evidence="2" type="ORF">MJ956_16355</name>
</gene>
<comment type="caution">
    <text evidence="2">The sequence shown here is derived from an EMBL/GenBank/DDBJ whole genome shotgun (WGS) entry which is preliminary data.</text>
</comment>
<dbReference type="AlphaFoldDB" id="A0A9X2HBA7"/>
<reference evidence="2" key="1">
    <citation type="submission" date="2022-03" db="EMBL/GenBank/DDBJ databases">
        <title>Aurantimonas Liuensis sp. Nov., isolated from the hadal seawater of the Mariana Trench.</title>
        <authorList>
            <person name="Liu R."/>
        </authorList>
    </citation>
    <scope>NUCLEOTIDE SEQUENCE</scope>
    <source>
        <strain evidence="2">LRZ36</strain>
    </source>
</reference>
<proteinExistence type="predicted"/>
<dbReference type="Proteomes" id="UP001155220">
    <property type="component" value="Unassembled WGS sequence"/>
</dbReference>
<sequence length="92" mass="9429">MLAPAYGMAPAPAIDISIPEASGATARAWSNAGKRCGMAAKGQQSSRCVVDLIAILASASAGDSTNRVSQNHTADLGWRSLAPRPLTKPPRA</sequence>
<feature type="region of interest" description="Disordered" evidence="1">
    <location>
        <begin position="61"/>
        <end position="92"/>
    </location>
</feature>
<protein>
    <submittedName>
        <fullName evidence="2">Uncharacterized protein</fullName>
    </submittedName>
</protein>
<name>A0A9X2HBA7_9HYPH</name>
<feature type="compositionally biased region" description="Polar residues" evidence="1">
    <location>
        <begin position="61"/>
        <end position="73"/>
    </location>
</feature>
<keyword evidence="3" id="KW-1185">Reference proteome</keyword>
<dbReference type="RefSeq" id="WP_253965503.1">
    <property type="nucleotide sequence ID" value="NZ_JALHBS010000104.1"/>
</dbReference>
<evidence type="ECO:0000256" key="1">
    <source>
        <dbReference type="SAM" id="MobiDB-lite"/>
    </source>
</evidence>